<dbReference type="PANTHER" id="PTHR22642:SF2">
    <property type="entry name" value="PROTEIN LONG AFTER FAR-RED 3"/>
    <property type="match status" value="1"/>
</dbReference>
<dbReference type="PANTHER" id="PTHR22642">
    <property type="entry name" value="IMIDAZOLONEPROPIONASE"/>
    <property type="match status" value="1"/>
</dbReference>
<reference evidence="2 3" key="1">
    <citation type="submission" date="2019-01" db="EMBL/GenBank/DDBJ databases">
        <title>Nocardioides guangzhouensis sp. nov., an actinobacterium isolated from soil.</title>
        <authorList>
            <person name="Fu Y."/>
            <person name="Cai Y."/>
            <person name="Lin Z."/>
            <person name="Chen P."/>
        </authorList>
    </citation>
    <scope>NUCLEOTIDE SEQUENCE [LARGE SCALE GENOMIC DNA]</scope>
    <source>
        <strain evidence="2 3">NBRC 105384</strain>
    </source>
</reference>
<name>A0A4Q5J4L1_9ACTN</name>
<sequence length="549" mass="58695">MGREVLVLRGGAAFDGHAYRPGHGVVVADGRVRALASEGELGSYVGAGERAEEVDLAGGLVLPGFQDAHVHPVQGGLLRLRCDLADLDTREDYLDAVGAYAAAHPDLAWVVGGGWTMSVFGTAGPRADDLSAVVPDRPVVLVNRDHHGTWVNRRVLELAGIDRHTPDPADGRIERDAGGEPTGMLHEGAMHLVDHLVPPTSEDDYYAGLLEAQAYLHACGITAWQDAILGDYAGGADASPAYLRAVEAGTLTARVRGALWWRRDRGEEQVEDLLARRERYTRGRLVAGSVKVMQDGIAENFTAGMTTPYLDGCGHDTANFGLSFVDPVALRAHVTRLDAEGFQVHVHAIGDRAAREALDAFEAARAANGPRGNRHHVAHLQVVHPDDVPRFAALEVTANLQPLWAHLDDQMVEMTIPFLGDERSGWQYPFGDLARAGASLAAGSDWPVTTPDPLAAIHVAVNRWAYGESGRAGTEPFLPEQALTLAQAFAAYTSGSARTNHHDDTGTLAPGRLADLAVLDRDPFAGDPAEIGATRVRATYVDGVRVFGD</sequence>
<dbReference type="InterPro" id="IPR011059">
    <property type="entry name" value="Metal-dep_hydrolase_composite"/>
</dbReference>
<dbReference type="SUPFAM" id="SSF51338">
    <property type="entry name" value="Composite domain of metallo-dependent hydrolases"/>
    <property type="match status" value="1"/>
</dbReference>
<dbReference type="Proteomes" id="UP000291189">
    <property type="component" value="Unassembled WGS sequence"/>
</dbReference>
<gene>
    <name evidence="2" type="ORF">ETU37_10280</name>
</gene>
<comment type="caution">
    <text evidence="2">The sequence shown here is derived from an EMBL/GenBank/DDBJ whole genome shotgun (WGS) entry which is preliminary data.</text>
</comment>
<evidence type="ECO:0000313" key="3">
    <source>
        <dbReference type="Proteomes" id="UP000291189"/>
    </source>
</evidence>
<dbReference type="GO" id="GO:0016810">
    <property type="term" value="F:hydrolase activity, acting on carbon-nitrogen (but not peptide) bonds"/>
    <property type="evidence" value="ECO:0007669"/>
    <property type="project" value="InterPro"/>
</dbReference>
<keyword evidence="3" id="KW-1185">Reference proteome</keyword>
<keyword evidence="2" id="KW-0378">Hydrolase</keyword>
<dbReference type="InterPro" id="IPR033932">
    <property type="entry name" value="YtcJ-like"/>
</dbReference>
<proteinExistence type="predicted"/>
<feature type="domain" description="Amidohydrolase 3" evidence="1">
    <location>
        <begin position="52"/>
        <end position="547"/>
    </location>
</feature>
<dbReference type="Gene3D" id="3.20.20.140">
    <property type="entry name" value="Metal-dependent hydrolases"/>
    <property type="match status" value="1"/>
</dbReference>
<dbReference type="EMBL" id="SDPU01000021">
    <property type="protein sequence ID" value="RYU12385.1"/>
    <property type="molecule type" value="Genomic_DNA"/>
</dbReference>
<dbReference type="SUPFAM" id="SSF51556">
    <property type="entry name" value="Metallo-dependent hydrolases"/>
    <property type="match status" value="1"/>
</dbReference>
<dbReference type="InterPro" id="IPR032466">
    <property type="entry name" value="Metal_Hydrolase"/>
</dbReference>
<evidence type="ECO:0000313" key="2">
    <source>
        <dbReference type="EMBL" id="RYU12385.1"/>
    </source>
</evidence>
<dbReference type="RefSeq" id="WP_129987208.1">
    <property type="nucleotide sequence ID" value="NZ_SDPU01000021.1"/>
</dbReference>
<dbReference type="Gene3D" id="3.10.310.70">
    <property type="match status" value="1"/>
</dbReference>
<dbReference type="Gene3D" id="2.30.40.10">
    <property type="entry name" value="Urease, subunit C, domain 1"/>
    <property type="match status" value="1"/>
</dbReference>
<organism evidence="2 3">
    <name type="scientific">Nocardioides iriomotensis</name>
    <dbReference type="NCBI Taxonomy" id="715784"/>
    <lineage>
        <taxon>Bacteria</taxon>
        <taxon>Bacillati</taxon>
        <taxon>Actinomycetota</taxon>
        <taxon>Actinomycetes</taxon>
        <taxon>Propionibacteriales</taxon>
        <taxon>Nocardioidaceae</taxon>
        <taxon>Nocardioides</taxon>
    </lineage>
</organism>
<dbReference type="CDD" id="cd01300">
    <property type="entry name" value="YtcJ_like"/>
    <property type="match status" value="1"/>
</dbReference>
<dbReference type="AlphaFoldDB" id="A0A4Q5J4L1"/>
<accession>A0A4Q5J4L1</accession>
<evidence type="ECO:0000259" key="1">
    <source>
        <dbReference type="Pfam" id="PF07969"/>
    </source>
</evidence>
<dbReference type="InterPro" id="IPR013108">
    <property type="entry name" value="Amidohydro_3"/>
</dbReference>
<protein>
    <submittedName>
        <fullName evidence="2">Amidohydrolase</fullName>
    </submittedName>
</protein>
<dbReference type="OrthoDB" id="3173428at2"/>
<dbReference type="Pfam" id="PF07969">
    <property type="entry name" value="Amidohydro_3"/>
    <property type="match status" value="1"/>
</dbReference>